<dbReference type="InterPro" id="IPR027417">
    <property type="entry name" value="P-loop_NTPase"/>
</dbReference>
<dbReference type="OrthoDB" id="9775135at2"/>
<dbReference type="SMART" id="SM00382">
    <property type="entry name" value="AAA"/>
    <property type="match status" value="1"/>
</dbReference>
<dbReference type="SUPFAM" id="SSF52540">
    <property type="entry name" value="P-loop containing nucleoside triphosphate hydrolases"/>
    <property type="match status" value="1"/>
</dbReference>
<dbReference type="PROSITE" id="PS50893">
    <property type="entry name" value="ABC_TRANSPORTER_2"/>
    <property type="match status" value="1"/>
</dbReference>
<feature type="domain" description="ABC transporter" evidence="5">
    <location>
        <begin position="7"/>
        <end position="239"/>
    </location>
</feature>
<dbReference type="PROSITE" id="PS00211">
    <property type="entry name" value="ABC_TRANSPORTER_1"/>
    <property type="match status" value="1"/>
</dbReference>
<dbReference type="PANTHER" id="PTHR43335">
    <property type="entry name" value="ABC TRANSPORTER, ATP-BINDING PROTEIN"/>
    <property type="match status" value="1"/>
</dbReference>
<dbReference type="Proteomes" id="UP000005632">
    <property type="component" value="Chromosome"/>
</dbReference>
<comment type="similarity">
    <text evidence="1">Belongs to the ABC transporter superfamily.</text>
</comment>
<dbReference type="CDD" id="cd03230">
    <property type="entry name" value="ABC_DR_subfamily_A"/>
    <property type="match status" value="1"/>
</dbReference>
<dbReference type="Pfam" id="PF00005">
    <property type="entry name" value="ABC_tran"/>
    <property type="match status" value="1"/>
</dbReference>
<dbReference type="KEGG" id="sgp:SpiGrapes_1267"/>
<dbReference type="Gene3D" id="3.40.50.300">
    <property type="entry name" value="P-loop containing nucleotide triphosphate hydrolases"/>
    <property type="match status" value="1"/>
</dbReference>
<dbReference type="EMBL" id="CP003155">
    <property type="protein sequence ID" value="AEV29080.1"/>
    <property type="molecule type" value="Genomic_DNA"/>
</dbReference>
<dbReference type="STRING" id="158190.SpiGrapes_1267"/>
<organism evidence="6 7">
    <name type="scientific">Sphaerochaeta pleomorpha (strain ATCC BAA-1885 / DSM 22778 / Grapes)</name>
    <dbReference type="NCBI Taxonomy" id="158190"/>
    <lineage>
        <taxon>Bacteria</taxon>
        <taxon>Pseudomonadati</taxon>
        <taxon>Spirochaetota</taxon>
        <taxon>Spirochaetia</taxon>
        <taxon>Spirochaetales</taxon>
        <taxon>Sphaerochaetaceae</taxon>
        <taxon>Sphaerochaeta</taxon>
    </lineage>
</organism>
<dbReference type="RefSeq" id="WP_014269929.1">
    <property type="nucleotide sequence ID" value="NC_016633.1"/>
</dbReference>
<dbReference type="eggNOG" id="COG1131">
    <property type="taxonomic scope" value="Bacteria"/>
</dbReference>
<evidence type="ECO:0000256" key="1">
    <source>
        <dbReference type="ARBA" id="ARBA00005417"/>
    </source>
</evidence>
<dbReference type="InterPro" id="IPR003439">
    <property type="entry name" value="ABC_transporter-like_ATP-bd"/>
</dbReference>
<proteinExistence type="inferred from homology"/>
<keyword evidence="4" id="KW-0067">ATP-binding</keyword>
<dbReference type="InterPro" id="IPR003593">
    <property type="entry name" value="AAA+_ATPase"/>
</dbReference>
<evidence type="ECO:0000259" key="5">
    <source>
        <dbReference type="PROSITE" id="PS50893"/>
    </source>
</evidence>
<reference evidence="6 7" key="1">
    <citation type="submission" date="2011-11" db="EMBL/GenBank/DDBJ databases">
        <title>Complete sequence of Spirochaeta sp. grapes.</title>
        <authorList>
            <consortium name="US DOE Joint Genome Institute"/>
            <person name="Lucas S."/>
            <person name="Han J."/>
            <person name="Lapidus A."/>
            <person name="Cheng J.-F."/>
            <person name="Goodwin L."/>
            <person name="Pitluck S."/>
            <person name="Peters L."/>
            <person name="Ovchinnikova G."/>
            <person name="Munk A.C."/>
            <person name="Detter J.C."/>
            <person name="Han C."/>
            <person name="Tapia R."/>
            <person name="Land M."/>
            <person name="Hauser L."/>
            <person name="Kyrpides N."/>
            <person name="Ivanova N."/>
            <person name="Pagani I."/>
            <person name="Ritalahtilisa K."/>
            <person name="Loeffler F."/>
            <person name="Woyke T."/>
        </authorList>
    </citation>
    <scope>NUCLEOTIDE SEQUENCE [LARGE SCALE GENOMIC DNA]</scope>
    <source>
        <strain evidence="7">ATCC BAA-1885 / DSM 22778 / Grapes</strain>
    </source>
</reference>
<keyword evidence="7" id="KW-1185">Reference proteome</keyword>
<dbReference type="AlphaFoldDB" id="G8QTB3"/>
<dbReference type="HOGENOM" id="CLU_000604_1_2_12"/>
<keyword evidence="2" id="KW-0813">Transport</keyword>
<dbReference type="PANTHER" id="PTHR43335:SF4">
    <property type="entry name" value="ABC TRANSPORTER, ATP-BINDING PROTEIN"/>
    <property type="match status" value="1"/>
</dbReference>
<evidence type="ECO:0000256" key="3">
    <source>
        <dbReference type="ARBA" id="ARBA00022741"/>
    </source>
</evidence>
<evidence type="ECO:0000313" key="7">
    <source>
        <dbReference type="Proteomes" id="UP000005632"/>
    </source>
</evidence>
<evidence type="ECO:0000313" key="6">
    <source>
        <dbReference type="EMBL" id="AEV29080.1"/>
    </source>
</evidence>
<dbReference type="InterPro" id="IPR017871">
    <property type="entry name" value="ABC_transporter-like_CS"/>
</dbReference>
<evidence type="ECO:0000256" key="4">
    <source>
        <dbReference type="ARBA" id="ARBA00022840"/>
    </source>
</evidence>
<name>G8QTB3_SPHPG</name>
<accession>G8QTB3</accession>
<dbReference type="GO" id="GO:0005524">
    <property type="term" value="F:ATP binding"/>
    <property type="evidence" value="ECO:0007669"/>
    <property type="project" value="UniProtKB-KW"/>
</dbReference>
<evidence type="ECO:0000256" key="2">
    <source>
        <dbReference type="ARBA" id="ARBA00022448"/>
    </source>
</evidence>
<keyword evidence="3" id="KW-0547">Nucleotide-binding</keyword>
<dbReference type="GO" id="GO:0016887">
    <property type="term" value="F:ATP hydrolysis activity"/>
    <property type="evidence" value="ECO:0007669"/>
    <property type="project" value="InterPro"/>
</dbReference>
<protein>
    <submittedName>
        <fullName evidence="6">ABC-type multidrug transport system, ATPase component</fullName>
    </submittedName>
</protein>
<sequence>MNSEQVLSISHLRKQYGKGMLAVDDISLTLNKGEIFGLLGPNGSGKTTTILMLLGLLEPTSGSVDILGFDPLRTPLEVKRRVGYLSDTVGFYDTMTAYENLDYTARFLGLSAKERRERILGALQRMRLENRKNDKVHTFSHGMKQRLGLAEVLVKNCEIAILDEPTQGLDPESVAEFLSLITSLRDTEHMTILLSSHQLEEVQSVCDRVGLFYRGKLLKNGTVAELSEQQFGGRQIIELRVDSEKNLAETFAGISEVTKVLPAGRQTWNLECMEDVRPAVANAVFKEGIGLISIEMQMHSLYDIYKASFKEVADETA</sequence>
<gene>
    <name evidence="6" type="ordered locus">SpiGrapes_1267</name>
</gene>